<evidence type="ECO:0000313" key="3">
    <source>
        <dbReference type="EMBL" id="KAK6542149.1"/>
    </source>
</evidence>
<dbReference type="AlphaFoldDB" id="A0AAV9XJK3"/>
<keyword evidence="2" id="KW-0472">Membrane</keyword>
<dbReference type="EMBL" id="JAVHJO010000003">
    <property type="protein sequence ID" value="KAK6542149.1"/>
    <property type="molecule type" value="Genomic_DNA"/>
</dbReference>
<keyword evidence="2" id="KW-0812">Transmembrane</keyword>
<feature type="region of interest" description="Disordered" evidence="1">
    <location>
        <begin position="65"/>
        <end position="124"/>
    </location>
</feature>
<evidence type="ECO:0000256" key="2">
    <source>
        <dbReference type="SAM" id="Phobius"/>
    </source>
</evidence>
<feature type="compositionally biased region" description="Low complexity" evidence="1">
    <location>
        <begin position="81"/>
        <end position="116"/>
    </location>
</feature>
<evidence type="ECO:0000256" key="1">
    <source>
        <dbReference type="SAM" id="MobiDB-lite"/>
    </source>
</evidence>
<feature type="transmembrane region" description="Helical" evidence="2">
    <location>
        <begin position="184"/>
        <end position="202"/>
    </location>
</feature>
<proteinExistence type="predicted"/>
<dbReference type="Proteomes" id="UP001365542">
    <property type="component" value="Unassembled WGS sequence"/>
</dbReference>
<keyword evidence="4" id="KW-1185">Reference proteome</keyword>
<sequence>MPALPTPRLPGPRRRQSIFTRGNLATGVFGAGTSLILSSHEAITEAITDTASSLQNKLKNTTPLFRRSNVVDPQRLKRKSISSSPYSSSSPSSYSSSSSSSSSSSLSSADISISSPRPRPRPRLPSEQSNWVIINYLQSIMDELIYISYPFVRAFANHAKHIISLLIGFIYPYLNALYNSNPTVASVILLCLTAYFFIRIVNWITGMIWYITKSIFTFFIMAGIVLVLWNYFMGKVAPRLTEDGQVLEGFDWDATRRDVQGVWGLVRNMGGVIMDLIESGSNLEDGNAANSGRRKTAGKRAAGMMADAWFN</sequence>
<evidence type="ECO:0000313" key="4">
    <source>
        <dbReference type="Proteomes" id="UP001365542"/>
    </source>
</evidence>
<organism evidence="3 4">
    <name type="scientific">Orbilia ellipsospora</name>
    <dbReference type="NCBI Taxonomy" id="2528407"/>
    <lineage>
        <taxon>Eukaryota</taxon>
        <taxon>Fungi</taxon>
        <taxon>Dikarya</taxon>
        <taxon>Ascomycota</taxon>
        <taxon>Pezizomycotina</taxon>
        <taxon>Orbiliomycetes</taxon>
        <taxon>Orbiliales</taxon>
        <taxon>Orbiliaceae</taxon>
        <taxon>Orbilia</taxon>
    </lineage>
</organism>
<name>A0AAV9XJK3_9PEZI</name>
<feature type="transmembrane region" description="Helical" evidence="2">
    <location>
        <begin position="162"/>
        <end position="178"/>
    </location>
</feature>
<keyword evidence="2" id="KW-1133">Transmembrane helix</keyword>
<comment type="caution">
    <text evidence="3">The sequence shown here is derived from an EMBL/GenBank/DDBJ whole genome shotgun (WGS) entry which is preliminary data.</text>
</comment>
<feature type="transmembrane region" description="Helical" evidence="2">
    <location>
        <begin position="214"/>
        <end position="232"/>
    </location>
</feature>
<reference evidence="3 4" key="1">
    <citation type="submission" date="2019-10" db="EMBL/GenBank/DDBJ databases">
        <authorList>
            <person name="Palmer J.M."/>
        </authorList>
    </citation>
    <scope>NUCLEOTIDE SEQUENCE [LARGE SCALE GENOMIC DNA]</scope>
    <source>
        <strain evidence="3 4">TWF694</strain>
    </source>
</reference>
<gene>
    <name evidence="3" type="ORF">TWF694_007915</name>
</gene>
<protein>
    <submittedName>
        <fullName evidence="3">Uncharacterized protein</fullName>
    </submittedName>
</protein>
<accession>A0AAV9XJK3</accession>